<organism evidence="1 2">
    <name type="scientific">Lipomyces orientalis</name>
    <dbReference type="NCBI Taxonomy" id="1233043"/>
    <lineage>
        <taxon>Eukaryota</taxon>
        <taxon>Fungi</taxon>
        <taxon>Dikarya</taxon>
        <taxon>Ascomycota</taxon>
        <taxon>Saccharomycotina</taxon>
        <taxon>Lipomycetes</taxon>
        <taxon>Lipomycetales</taxon>
        <taxon>Lipomycetaceae</taxon>
        <taxon>Lipomyces</taxon>
    </lineage>
</organism>
<dbReference type="Proteomes" id="UP001489719">
    <property type="component" value="Unassembled WGS sequence"/>
</dbReference>
<keyword evidence="2" id="KW-1185">Reference proteome</keyword>
<gene>
    <name evidence="1" type="ORF">V1517DRAFT_181823</name>
</gene>
<dbReference type="EMBL" id="MU970104">
    <property type="protein sequence ID" value="KAK9321224.1"/>
    <property type="molecule type" value="Genomic_DNA"/>
</dbReference>
<reference evidence="2" key="1">
    <citation type="journal article" date="2024" name="Front. Bioeng. Biotechnol.">
        <title>Genome-scale model development and genomic sequencing of the oleaginous clade Lipomyces.</title>
        <authorList>
            <person name="Czajka J.J."/>
            <person name="Han Y."/>
            <person name="Kim J."/>
            <person name="Mondo S.J."/>
            <person name="Hofstad B.A."/>
            <person name="Robles A."/>
            <person name="Haridas S."/>
            <person name="Riley R."/>
            <person name="LaButti K."/>
            <person name="Pangilinan J."/>
            <person name="Andreopoulos W."/>
            <person name="Lipzen A."/>
            <person name="Yan J."/>
            <person name="Wang M."/>
            <person name="Ng V."/>
            <person name="Grigoriev I.V."/>
            <person name="Spatafora J.W."/>
            <person name="Magnuson J.K."/>
            <person name="Baker S.E."/>
            <person name="Pomraning K.R."/>
        </authorList>
    </citation>
    <scope>NUCLEOTIDE SEQUENCE [LARGE SCALE GENOMIC DNA]</scope>
    <source>
        <strain evidence="2">CBS 10300</strain>
    </source>
</reference>
<comment type="caution">
    <text evidence="1">The sequence shown here is derived from an EMBL/GenBank/DDBJ whole genome shotgun (WGS) entry which is preliminary data.</text>
</comment>
<proteinExistence type="predicted"/>
<protein>
    <submittedName>
        <fullName evidence="1">Major facilitator superfamily domain-containing protein</fullName>
    </submittedName>
</protein>
<accession>A0ACC3TJA4</accession>
<evidence type="ECO:0000313" key="2">
    <source>
        <dbReference type="Proteomes" id="UP001489719"/>
    </source>
</evidence>
<name>A0ACC3TJA4_9ASCO</name>
<evidence type="ECO:0000313" key="1">
    <source>
        <dbReference type="EMBL" id="KAK9321224.1"/>
    </source>
</evidence>
<sequence length="636" mass="69040">MADQDTFHETTSDMRDPLSIDAEPEPEPIIPIAYDTRPLTRPLRLNPADMNEPGSDTDNDSLAIELETDVDSDEDELFPRKGDTEDSPLMVDSVNGSDYDTSKMPADYISPLSPNWRPTLRLRLIQLVTCTNVFLMGWDSSCTASTYALIGSEFHAANNVSWISTSYLITSTAFQPLYGRFSDIVGRRICFLFAINIFFFGTLACSMANSLFTLNIARAVTGIGGGGLVTLGTIILSDMVPFRLRGIYQSAINFCWGFGSITGASTAGAIADAFGWRFVFIFQLPIFVVSIVLGYLYIINPPFTGLSTQKTVQNIDFGGSVTLVLGLASLLACLSMGGNEYAWTDNKVVGFGIAALVLLSAFIFIEGKVAKMPVMPLRILKGRLPVSSLCTTFFTGLANNAQLFMLPLYFQSVNLDTAAVAGARLIVPSLVGIIGSILTGIIMSRWGHLSKLMKIGTLIMLIGCILVATFGPNTPTWKYVAFLMPTQFGNAILMPACLFSMLAHFSRVDHAVATGTCYLIRSIGLVLGVSVSNAINQNTLSTILPRFLADTPNGDEIADLVIHSVTAIKTLPLETREIVIMGYTTSLRRCFQASALSCCIALFASMFCTASTLHRKEDDEDDEGPTAATRTEEEFV</sequence>